<dbReference type="Gene3D" id="1.10.510.10">
    <property type="entry name" value="Transferase(Phosphotransferase) domain 1"/>
    <property type="match status" value="1"/>
</dbReference>
<dbReference type="InterPro" id="IPR000719">
    <property type="entry name" value="Prot_kinase_dom"/>
</dbReference>
<feature type="non-terminal residue" evidence="2">
    <location>
        <position position="134"/>
    </location>
</feature>
<comment type="caution">
    <text evidence="2">The sequence shown here is derived from an EMBL/GenBank/DDBJ whole genome shotgun (WGS) entry which is preliminary data.</text>
</comment>
<dbReference type="GO" id="GO:0004672">
    <property type="term" value="F:protein kinase activity"/>
    <property type="evidence" value="ECO:0007669"/>
    <property type="project" value="InterPro"/>
</dbReference>
<evidence type="ECO:0000259" key="1">
    <source>
        <dbReference type="PROSITE" id="PS50011"/>
    </source>
</evidence>
<evidence type="ECO:0000313" key="2">
    <source>
        <dbReference type="EMBL" id="CAF1690110.1"/>
    </source>
</evidence>
<dbReference type="PROSITE" id="PS50011">
    <property type="entry name" value="PROTEIN_KINASE_DOM"/>
    <property type="match status" value="1"/>
</dbReference>
<feature type="domain" description="Protein kinase" evidence="1">
    <location>
        <begin position="1"/>
        <end position="134"/>
    </location>
</feature>
<reference evidence="2" key="1">
    <citation type="submission" date="2021-02" db="EMBL/GenBank/DDBJ databases">
        <authorList>
            <person name="Nowell W R."/>
        </authorList>
    </citation>
    <scope>NUCLEOTIDE SEQUENCE</scope>
</reference>
<dbReference type="SUPFAM" id="SSF56112">
    <property type="entry name" value="Protein kinase-like (PK-like)"/>
    <property type="match status" value="1"/>
</dbReference>
<dbReference type="AlphaFoldDB" id="A0A816HM05"/>
<dbReference type="Proteomes" id="UP000663828">
    <property type="component" value="Unassembled WGS sequence"/>
</dbReference>
<proteinExistence type="predicted"/>
<sequence length="134" mass="15421">TSPSGAWRDEWEITHKASHSDGKVLFKRHIEDRELTTMKSPKDVIGVSHLIESDSASNNIARPHAANDKQWMITERAPGCSLEEFIQRNAINDLNMLSIVQLTLKLTGILRDLHRKKIFHQNLSPKNIMIEWDR</sequence>
<name>A0A816HM05_ADIRI</name>
<dbReference type="Pfam" id="PF07714">
    <property type="entry name" value="PK_Tyr_Ser-Thr"/>
    <property type="match status" value="1"/>
</dbReference>
<gene>
    <name evidence="2" type="ORF">XAT740_LOCUS63601</name>
</gene>
<feature type="non-terminal residue" evidence="2">
    <location>
        <position position="1"/>
    </location>
</feature>
<dbReference type="EMBL" id="CAJNOR010019967">
    <property type="protein sequence ID" value="CAF1690110.1"/>
    <property type="molecule type" value="Genomic_DNA"/>
</dbReference>
<keyword evidence="3" id="KW-1185">Reference proteome</keyword>
<protein>
    <recommendedName>
        <fullName evidence="1">Protein kinase domain-containing protein</fullName>
    </recommendedName>
</protein>
<dbReference type="InterPro" id="IPR001245">
    <property type="entry name" value="Ser-Thr/Tyr_kinase_cat_dom"/>
</dbReference>
<accession>A0A816HM05</accession>
<evidence type="ECO:0000313" key="3">
    <source>
        <dbReference type="Proteomes" id="UP000663828"/>
    </source>
</evidence>
<dbReference type="GO" id="GO:0005524">
    <property type="term" value="F:ATP binding"/>
    <property type="evidence" value="ECO:0007669"/>
    <property type="project" value="InterPro"/>
</dbReference>
<organism evidence="2 3">
    <name type="scientific">Adineta ricciae</name>
    <name type="common">Rotifer</name>
    <dbReference type="NCBI Taxonomy" id="249248"/>
    <lineage>
        <taxon>Eukaryota</taxon>
        <taxon>Metazoa</taxon>
        <taxon>Spiralia</taxon>
        <taxon>Gnathifera</taxon>
        <taxon>Rotifera</taxon>
        <taxon>Eurotatoria</taxon>
        <taxon>Bdelloidea</taxon>
        <taxon>Adinetida</taxon>
        <taxon>Adinetidae</taxon>
        <taxon>Adineta</taxon>
    </lineage>
</organism>
<dbReference type="InterPro" id="IPR011009">
    <property type="entry name" value="Kinase-like_dom_sf"/>
</dbReference>